<dbReference type="Proteomes" id="UP000613580">
    <property type="component" value="Unassembled WGS sequence"/>
</dbReference>
<keyword evidence="15" id="KW-1185">Reference proteome</keyword>
<gene>
    <name evidence="14" type="ORF">HMN09_01151200</name>
</gene>
<comment type="function">
    <text evidence="1">Accessory subunit of the mitochondrial membrane respiratory chain NADH dehydrogenase (Complex I), that is believed not to be involved in catalysis. Complex I functions in the transfer of electrons from NADH to the respiratory chain. The immediate electron acceptor for the enzyme is believed to be ubiquinone.</text>
</comment>
<dbReference type="OrthoDB" id="1920692at2759"/>
<evidence type="ECO:0000256" key="12">
    <source>
        <dbReference type="ARBA" id="ARBA00023136"/>
    </source>
</evidence>
<evidence type="ECO:0000256" key="10">
    <source>
        <dbReference type="ARBA" id="ARBA00022989"/>
    </source>
</evidence>
<dbReference type="AlphaFoldDB" id="A0A8H6VXW2"/>
<accession>A0A8H6VXW2</accession>
<evidence type="ECO:0000256" key="13">
    <source>
        <dbReference type="SAM" id="MobiDB-lite"/>
    </source>
</evidence>
<name>A0A8H6VXW2_MYCCL</name>
<keyword evidence="10" id="KW-1133">Transmembrane helix</keyword>
<comment type="caution">
    <text evidence="14">The sequence shown here is derived from an EMBL/GenBank/DDBJ whole genome shotgun (WGS) entry which is preliminary data.</text>
</comment>
<sequence>MTMKVPRMREMRENLLDSWLSTTTMPVPWEALIPTALLVSMFAVTGTLANVSFRAQNQWKPPRYHLEHFEVSLMERDKKLTGHLRGQTSDPAIPQPPSSS</sequence>
<keyword evidence="11" id="KW-0496">Mitochondrion</keyword>
<evidence type="ECO:0000256" key="2">
    <source>
        <dbReference type="ARBA" id="ARBA00004298"/>
    </source>
</evidence>
<evidence type="ECO:0000256" key="8">
    <source>
        <dbReference type="ARBA" id="ARBA00022792"/>
    </source>
</evidence>
<comment type="subcellular location">
    <subcellularLocation>
        <location evidence="2">Mitochondrion inner membrane</location>
        <topology evidence="2">Single-pass membrane protein</topology>
        <orientation evidence="2">Matrix side</orientation>
    </subcellularLocation>
</comment>
<dbReference type="Pfam" id="PF15879">
    <property type="entry name" value="MWFE"/>
    <property type="match status" value="1"/>
</dbReference>
<evidence type="ECO:0000256" key="4">
    <source>
        <dbReference type="ARBA" id="ARBA00016392"/>
    </source>
</evidence>
<evidence type="ECO:0000313" key="15">
    <source>
        <dbReference type="Proteomes" id="UP000613580"/>
    </source>
</evidence>
<evidence type="ECO:0000256" key="3">
    <source>
        <dbReference type="ARBA" id="ARBA00009960"/>
    </source>
</evidence>
<keyword evidence="9" id="KW-0249">Electron transport</keyword>
<keyword evidence="7" id="KW-0812">Transmembrane</keyword>
<organism evidence="14 15">
    <name type="scientific">Mycena chlorophos</name>
    <name type="common">Agaric fungus</name>
    <name type="synonym">Agaricus chlorophos</name>
    <dbReference type="NCBI Taxonomy" id="658473"/>
    <lineage>
        <taxon>Eukaryota</taxon>
        <taxon>Fungi</taxon>
        <taxon>Dikarya</taxon>
        <taxon>Basidiomycota</taxon>
        <taxon>Agaricomycotina</taxon>
        <taxon>Agaricomycetes</taxon>
        <taxon>Agaricomycetidae</taxon>
        <taxon>Agaricales</taxon>
        <taxon>Marasmiineae</taxon>
        <taxon>Mycenaceae</taxon>
        <taxon>Mycena</taxon>
    </lineage>
</organism>
<dbReference type="PANTHER" id="PTHR17098">
    <property type="entry name" value="NADH-UBIQUINONE OXIDOREDUCTASE MWFE SUBUNIT"/>
    <property type="match status" value="1"/>
</dbReference>
<evidence type="ECO:0000256" key="5">
    <source>
        <dbReference type="ARBA" id="ARBA00022448"/>
    </source>
</evidence>
<keyword evidence="6" id="KW-0679">Respiratory chain</keyword>
<evidence type="ECO:0000256" key="7">
    <source>
        <dbReference type="ARBA" id="ARBA00022692"/>
    </source>
</evidence>
<dbReference type="InterPro" id="IPR017384">
    <property type="entry name" value="NADH_Ub_cplx-1_asu_su-1"/>
</dbReference>
<dbReference type="GO" id="GO:0005743">
    <property type="term" value="C:mitochondrial inner membrane"/>
    <property type="evidence" value="ECO:0007669"/>
    <property type="project" value="UniProtKB-SubCell"/>
</dbReference>
<evidence type="ECO:0000256" key="6">
    <source>
        <dbReference type="ARBA" id="ARBA00022660"/>
    </source>
</evidence>
<evidence type="ECO:0000256" key="9">
    <source>
        <dbReference type="ARBA" id="ARBA00022982"/>
    </source>
</evidence>
<dbReference type="PANTHER" id="PTHR17098:SF2">
    <property type="entry name" value="NADH DEHYDROGENASE [UBIQUINONE] 1 ALPHA SUBCOMPLEX SUBUNIT 1"/>
    <property type="match status" value="1"/>
</dbReference>
<dbReference type="EMBL" id="JACAZE010000019">
    <property type="protein sequence ID" value="KAF7294228.1"/>
    <property type="molecule type" value="Genomic_DNA"/>
</dbReference>
<reference evidence="14" key="1">
    <citation type="submission" date="2020-05" db="EMBL/GenBank/DDBJ databases">
        <title>Mycena genomes resolve the evolution of fungal bioluminescence.</title>
        <authorList>
            <person name="Tsai I.J."/>
        </authorList>
    </citation>
    <scope>NUCLEOTIDE SEQUENCE</scope>
    <source>
        <strain evidence="14">110903Hualien_Pintung</strain>
    </source>
</reference>
<evidence type="ECO:0000256" key="11">
    <source>
        <dbReference type="ARBA" id="ARBA00023128"/>
    </source>
</evidence>
<comment type="similarity">
    <text evidence="3">Belongs to the complex I NDUFA1 subunit family.</text>
</comment>
<protein>
    <recommendedName>
        <fullName evidence="4">NADH dehydrogenase [ubiquinone] 1 alpha subcomplex subunit 1</fullName>
    </recommendedName>
</protein>
<evidence type="ECO:0000313" key="14">
    <source>
        <dbReference type="EMBL" id="KAF7294228.1"/>
    </source>
</evidence>
<proteinExistence type="inferred from homology"/>
<keyword evidence="8" id="KW-0999">Mitochondrion inner membrane</keyword>
<keyword evidence="12" id="KW-0472">Membrane</keyword>
<keyword evidence="5" id="KW-0813">Transport</keyword>
<evidence type="ECO:0000256" key="1">
    <source>
        <dbReference type="ARBA" id="ARBA00003195"/>
    </source>
</evidence>
<feature type="region of interest" description="Disordered" evidence="13">
    <location>
        <begin position="80"/>
        <end position="100"/>
    </location>
</feature>